<sequence>MEATLRIWGATNRPKSYVKKLLKIDDGDDEIDVIIHSVVTHYKSEKEIAAHPNYPYLVDYRKWKKAFNGN</sequence>
<reference evidence="1" key="1">
    <citation type="submission" date="2023-08" db="EMBL/GenBank/DDBJ databases">
        <title>Reference Genome Resource for the Citrus Pathogen Phytophthora citrophthora.</title>
        <authorList>
            <person name="Moller H."/>
            <person name="Coetzee B."/>
            <person name="Rose L.J."/>
            <person name="Van Niekerk J.M."/>
        </authorList>
    </citation>
    <scope>NUCLEOTIDE SEQUENCE</scope>
    <source>
        <strain evidence="1">STE-U-9442</strain>
    </source>
</reference>
<proteinExistence type="predicted"/>
<organism evidence="1 2">
    <name type="scientific">Phytophthora citrophthora</name>
    <dbReference type="NCBI Taxonomy" id="4793"/>
    <lineage>
        <taxon>Eukaryota</taxon>
        <taxon>Sar</taxon>
        <taxon>Stramenopiles</taxon>
        <taxon>Oomycota</taxon>
        <taxon>Peronosporomycetes</taxon>
        <taxon>Peronosporales</taxon>
        <taxon>Peronosporaceae</taxon>
        <taxon>Phytophthora</taxon>
    </lineage>
</organism>
<dbReference type="Proteomes" id="UP001259832">
    <property type="component" value="Unassembled WGS sequence"/>
</dbReference>
<dbReference type="AlphaFoldDB" id="A0AAD9LG32"/>
<evidence type="ECO:0000313" key="2">
    <source>
        <dbReference type="Proteomes" id="UP001259832"/>
    </source>
</evidence>
<protein>
    <submittedName>
        <fullName evidence="1">Uncharacterized protein</fullName>
    </submittedName>
</protein>
<evidence type="ECO:0000313" key="1">
    <source>
        <dbReference type="EMBL" id="KAK1935378.1"/>
    </source>
</evidence>
<keyword evidence="2" id="KW-1185">Reference proteome</keyword>
<dbReference type="EMBL" id="JASMQC010000023">
    <property type="protein sequence ID" value="KAK1935378.1"/>
    <property type="molecule type" value="Genomic_DNA"/>
</dbReference>
<name>A0AAD9LG32_9STRA</name>
<accession>A0AAD9LG32</accession>
<comment type="caution">
    <text evidence="1">The sequence shown here is derived from an EMBL/GenBank/DDBJ whole genome shotgun (WGS) entry which is preliminary data.</text>
</comment>
<gene>
    <name evidence="1" type="ORF">P3T76_010603</name>
</gene>